<organism evidence="5 6">
    <name type="scientific">Catenuloplanes atrovinosus</name>
    <dbReference type="NCBI Taxonomy" id="137266"/>
    <lineage>
        <taxon>Bacteria</taxon>
        <taxon>Bacillati</taxon>
        <taxon>Actinomycetota</taxon>
        <taxon>Actinomycetes</taxon>
        <taxon>Micromonosporales</taxon>
        <taxon>Micromonosporaceae</taxon>
        <taxon>Catenuloplanes</taxon>
    </lineage>
</organism>
<keyword evidence="2 5" id="KW-0238">DNA-binding</keyword>
<reference evidence="5" key="1">
    <citation type="submission" date="2023-07" db="EMBL/GenBank/DDBJ databases">
        <title>Sequencing the genomes of 1000 actinobacteria strains.</title>
        <authorList>
            <person name="Klenk H.-P."/>
        </authorList>
    </citation>
    <scope>NUCLEOTIDE SEQUENCE</scope>
    <source>
        <strain evidence="5">DSM 44707</strain>
    </source>
</reference>
<feature type="domain" description="HTH hxlR-type" evidence="4">
    <location>
        <begin position="11"/>
        <end position="103"/>
    </location>
</feature>
<accession>A0AAE3YLE6</accession>
<dbReference type="Gene3D" id="1.10.10.10">
    <property type="entry name" value="Winged helix-like DNA-binding domain superfamily/Winged helix DNA-binding domain"/>
    <property type="match status" value="1"/>
</dbReference>
<dbReference type="SUPFAM" id="SSF46785">
    <property type="entry name" value="Winged helix' DNA-binding domain"/>
    <property type="match status" value="1"/>
</dbReference>
<evidence type="ECO:0000256" key="3">
    <source>
        <dbReference type="ARBA" id="ARBA00023163"/>
    </source>
</evidence>
<dbReference type="GO" id="GO:0003677">
    <property type="term" value="F:DNA binding"/>
    <property type="evidence" value="ECO:0007669"/>
    <property type="project" value="UniProtKB-KW"/>
</dbReference>
<comment type="caution">
    <text evidence="5">The sequence shown here is derived from an EMBL/GenBank/DDBJ whole genome shotgun (WGS) entry which is preliminary data.</text>
</comment>
<dbReference type="PANTHER" id="PTHR33204">
    <property type="entry name" value="TRANSCRIPTIONAL REGULATOR, MARR FAMILY"/>
    <property type="match status" value="1"/>
</dbReference>
<dbReference type="EMBL" id="JAVDYB010000001">
    <property type="protein sequence ID" value="MDR7274441.1"/>
    <property type="molecule type" value="Genomic_DNA"/>
</dbReference>
<dbReference type="PANTHER" id="PTHR33204:SF18">
    <property type="entry name" value="TRANSCRIPTIONAL REGULATORY PROTEIN"/>
    <property type="match status" value="1"/>
</dbReference>
<keyword evidence="3" id="KW-0804">Transcription</keyword>
<dbReference type="RefSeq" id="WP_310364164.1">
    <property type="nucleotide sequence ID" value="NZ_JAVDYB010000001.1"/>
</dbReference>
<evidence type="ECO:0000256" key="2">
    <source>
        <dbReference type="ARBA" id="ARBA00023125"/>
    </source>
</evidence>
<evidence type="ECO:0000313" key="5">
    <source>
        <dbReference type="EMBL" id="MDR7274441.1"/>
    </source>
</evidence>
<dbReference type="InterPro" id="IPR036388">
    <property type="entry name" value="WH-like_DNA-bd_sf"/>
</dbReference>
<evidence type="ECO:0000259" key="4">
    <source>
        <dbReference type="PROSITE" id="PS51118"/>
    </source>
</evidence>
<gene>
    <name evidence="5" type="ORF">J2S41_001219</name>
</gene>
<evidence type="ECO:0000313" key="6">
    <source>
        <dbReference type="Proteomes" id="UP001183643"/>
    </source>
</evidence>
<name>A0AAE3YLE6_9ACTN</name>
<sequence length="204" mass="21887">MPTSRSYQDPCGIARALDVVGERWALLVVRELLLGGRRFSDLRRALPRASSNMLADRLRELESHGVVHRPRPPLYELTPWGRDLEPVLLSLGSWALREVPVPDGPLHLSAVSILLFLRGSLRSPVPLTLRVDLDETPWTVRTSGAGTEVEQGAPETADAALATTPLILNDLAAAGFGAALDAALADGRVTATGDLPALRGLRVA</sequence>
<dbReference type="AlphaFoldDB" id="A0AAE3YLE6"/>
<dbReference type="PROSITE" id="PS51118">
    <property type="entry name" value="HTH_HXLR"/>
    <property type="match status" value="1"/>
</dbReference>
<dbReference type="Pfam" id="PF01638">
    <property type="entry name" value="HxlR"/>
    <property type="match status" value="1"/>
</dbReference>
<proteinExistence type="predicted"/>
<protein>
    <submittedName>
        <fullName evidence="5">DNA-binding HxlR family transcriptional regulator</fullName>
    </submittedName>
</protein>
<keyword evidence="6" id="KW-1185">Reference proteome</keyword>
<dbReference type="Proteomes" id="UP001183643">
    <property type="component" value="Unassembled WGS sequence"/>
</dbReference>
<keyword evidence="1" id="KW-0805">Transcription regulation</keyword>
<dbReference type="InterPro" id="IPR036390">
    <property type="entry name" value="WH_DNA-bd_sf"/>
</dbReference>
<evidence type="ECO:0000256" key="1">
    <source>
        <dbReference type="ARBA" id="ARBA00023015"/>
    </source>
</evidence>
<dbReference type="InterPro" id="IPR002577">
    <property type="entry name" value="HTH_HxlR"/>
</dbReference>